<accession>A0ABS3CKJ0</accession>
<dbReference type="Proteomes" id="UP000664480">
    <property type="component" value="Unassembled WGS sequence"/>
</dbReference>
<sequence length="211" mass="23428">MKLNYFLLLILISLFFICCENDDLDPIDTQVYEGVIQTNPQNFPSGGGIDFDANETGQIAQLDTAASFQFDLKIIAYRTAEGGRPAVFLFGDETNASSVMALDISSFSEIGTEPIAFQNFQEITAEMINALEPDGVFDFEPEVDLDAQGRPILEILEDAFSALVIGDKVVRLDEVDQPVFLIQTREGKMYKFQHVSREGGGAVTIRWARLK</sequence>
<proteinExistence type="predicted"/>
<name>A0ABS3CKJ0_9BACT</name>
<dbReference type="EMBL" id="JAFKCU010000003">
    <property type="protein sequence ID" value="MBN7817001.1"/>
    <property type="molecule type" value="Genomic_DNA"/>
</dbReference>
<keyword evidence="3" id="KW-1185">Reference proteome</keyword>
<organism evidence="2 3">
    <name type="scientific">Algoriphagus pacificus</name>
    <dbReference type="NCBI Taxonomy" id="2811234"/>
    <lineage>
        <taxon>Bacteria</taxon>
        <taxon>Pseudomonadati</taxon>
        <taxon>Bacteroidota</taxon>
        <taxon>Cytophagia</taxon>
        <taxon>Cytophagales</taxon>
        <taxon>Cyclobacteriaceae</taxon>
        <taxon>Algoriphagus</taxon>
    </lineage>
</organism>
<comment type="caution">
    <text evidence="2">The sequence shown here is derived from an EMBL/GenBank/DDBJ whole genome shotgun (WGS) entry which is preliminary data.</text>
</comment>
<evidence type="ECO:0000313" key="2">
    <source>
        <dbReference type="EMBL" id="MBN7817001.1"/>
    </source>
</evidence>
<feature type="signal peptide" evidence="1">
    <location>
        <begin position="1"/>
        <end position="18"/>
    </location>
</feature>
<feature type="chain" id="PRO_5046426977" evidence="1">
    <location>
        <begin position="19"/>
        <end position="211"/>
    </location>
</feature>
<dbReference type="RefSeq" id="WP_206587650.1">
    <property type="nucleotide sequence ID" value="NZ_JAFKCU010000003.1"/>
</dbReference>
<protein>
    <submittedName>
        <fullName evidence="2">Uncharacterized protein</fullName>
    </submittedName>
</protein>
<evidence type="ECO:0000313" key="3">
    <source>
        <dbReference type="Proteomes" id="UP000664480"/>
    </source>
</evidence>
<gene>
    <name evidence="2" type="ORF">J0A69_16285</name>
</gene>
<keyword evidence="1" id="KW-0732">Signal</keyword>
<reference evidence="2 3" key="1">
    <citation type="submission" date="2021-03" db="EMBL/GenBank/DDBJ databases">
        <title>novel species isolated from a fishpond in China.</title>
        <authorList>
            <person name="Lu H."/>
            <person name="Cai Z."/>
        </authorList>
    </citation>
    <scope>NUCLEOTIDE SEQUENCE [LARGE SCALE GENOMIC DNA]</scope>
    <source>
        <strain evidence="2 3">YJ13C</strain>
    </source>
</reference>
<evidence type="ECO:0000256" key="1">
    <source>
        <dbReference type="SAM" id="SignalP"/>
    </source>
</evidence>